<accession>A0A1H4GBD0</accession>
<evidence type="ECO:0000313" key="2">
    <source>
        <dbReference type="Proteomes" id="UP000198850"/>
    </source>
</evidence>
<dbReference type="EMBL" id="FNRA01000009">
    <property type="protein sequence ID" value="SEB06002.1"/>
    <property type="molecule type" value="Genomic_DNA"/>
</dbReference>
<dbReference type="PANTHER" id="PTHR43976:SF7">
    <property type="entry name" value="SHORT-CHAIN DEHYDROGENASE_REDUCTASE FAMILY PROTEIN"/>
    <property type="match status" value="1"/>
</dbReference>
<evidence type="ECO:0000313" key="1">
    <source>
        <dbReference type="EMBL" id="SEB06002.1"/>
    </source>
</evidence>
<dbReference type="AlphaFoldDB" id="A0A1H4GBD0"/>
<gene>
    <name evidence="1" type="ORF">SAMN05443550_109125</name>
</gene>
<dbReference type="Proteomes" id="UP000198850">
    <property type="component" value="Unassembled WGS sequence"/>
</dbReference>
<dbReference type="SUPFAM" id="SSF51735">
    <property type="entry name" value="NAD(P)-binding Rossmann-fold domains"/>
    <property type="match status" value="1"/>
</dbReference>
<organism evidence="1 2">
    <name type="scientific">Pedobacter hartonius</name>
    <dbReference type="NCBI Taxonomy" id="425514"/>
    <lineage>
        <taxon>Bacteria</taxon>
        <taxon>Pseudomonadati</taxon>
        <taxon>Bacteroidota</taxon>
        <taxon>Sphingobacteriia</taxon>
        <taxon>Sphingobacteriales</taxon>
        <taxon>Sphingobacteriaceae</taxon>
        <taxon>Pedobacter</taxon>
    </lineage>
</organism>
<dbReference type="InterPro" id="IPR036291">
    <property type="entry name" value="NAD(P)-bd_dom_sf"/>
</dbReference>
<sequence length="69" mass="7552">MENQKKTWLITGASQGIGLELVQQLLAKGFNVAATGRNLETLKSAVGVSSEQFLPLQVDLLDEKVLPWQ</sequence>
<dbReference type="Gene3D" id="3.40.50.720">
    <property type="entry name" value="NAD(P)-binding Rossmann-like Domain"/>
    <property type="match status" value="1"/>
</dbReference>
<dbReference type="PANTHER" id="PTHR43976">
    <property type="entry name" value="SHORT CHAIN DEHYDROGENASE"/>
    <property type="match status" value="1"/>
</dbReference>
<dbReference type="STRING" id="425514.SAMN05443550_109125"/>
<reference evidence="1 2" key="1">
    <citation type="submission" date="2016-10" db="EMBL/GenBank/DDBJ databases">
        <authorList>
            <person name="de Groot N.N."/>
        </authorList>
    </citation>
    <scope>NUCLEOTIDE SEQUENCE [LARGE SCALE GENOMIC DNA]</scope>
    <source>
        <strain evidence="1 2">DSM 19033</strain>
    </source>
</reference>
<dbReference type="Pfam" id="PF00106">
    <property type="entry name" value="adh_short"/>
    <property type="match status" value="1"/>
</dbReference>
<dbReference type="InterPro" id="IPR002347">
    <property type="entry name" value="SDR_fam"/>
</dbReference>
<dbReference type="InterPro" id="IPR051911">
    <property type="entry name" value="SDR_oxidoreductase"/>
</dbReference>
<name>A0A1H4GBD0_9SPHI</name>
<keyword evidence="2" id="KW-1185">Reference proteome</keyword>
<dbReference type="RefSeq" id="WP_262497162.1">
    <property type="nucleotide sequence ID" value="NZ_FNRA01000009.1"/>
</dbReference>
<protein>
    <submittedName>
        <fullName evidence="1">Short chain dehydrogenase</fullName>
    </submittedName>
</protein>
<proteinExistence type="predicted"/>